<feature type="signal peptide" evidence="1">
    <location>
        <begin position="1"/>
        <end position="19"/>
    </location>
</feature>
<protein>
    <submittedName>
        <fullName evidence="2">Uncharacterized protein</fullName>
    </submittedName>
</protein>
<keyword evidence="3" id="KW-1185">Reference proteome</keyword>
<reference evidence="2" key="1">
    <citation type="journal article" date="2020" name="Cell">
        <title>Large-Scale Comparative Analyses of Tick Genomes Elucidate Their Genetic Diversity and Vector Capacities.</title>
        <authorList>
            <consortium name="Tick Genome and Microbiome Consortium (TIGMIC)"/>
            <person name="Jia N."/>
            <person name="Wang J."/>
            <person name="Shi W."/>
            <person name="Du L."/>
            <person name="Sun Y."/>
            <person name="Zhan W."/>
            <person name="Jiang J.F."/>
            <person name="Wang Q."/>
            <person name="Zhang B."/>
            <person name="Ji P."/>
            <person name="Bell-Sakyi L."/>
            <person name="Cui X.M."/>
            <person name="Yuan T.T."/>
            <person name="Jiang B.G."/>
            <person name="Yang W.F."/>
            <person name="Lam T.T."/>
            <person name="Chang Q.C."/>
            <person name="Ding S.J."/>
            <person name="Wang X.J."/>
            <person name="Zhu J.G."/>
            <person name="Ruan X.D."/>
            <person name="Zhao L."/>
            <person name="Wei J.T."/>
            <person name="Ye R.Z."/>
            <person name="Que T.C."/>
            <person name="Du C.H."/>
            <person name="Zhou Y.H."/>
            <person name="Cheng J.X."/>
            <person name="Dai P.F."/>
            <person name="Guo W.B."/>
            <person name="Han X.H."/>
            <person name="Huang E.J."/>
            <person name="Li L.F."/>
            <person name="Wei W."/>
            <person name="Gao Y.C."/>
            <person name="Liu J.Z."/>
            <person name="Shao H.Z."/>
            <person name="Wang X."/>
            <person name="Wang C.C."/>
            <person name="Yang T.C."/>
            <person name="Huo Q.B."/>
            <person name="Li W."/>
            <person name="Chen H.Y."/>
            <person name="Chen S.E."/>
            <person name="Zhou L.G."/>
            <person name="Ni X.B."/>
            <person name="Tian J.H."/>
            <person name="Sheng Y."/>
            <person name="Liu T."/>
            <person name="Pan Y.S."/>
            <person name="Xia L.Y."/>
            <person name="Li J."/>
            <person name="Zhao F."/>
            <person name="Cao W.C."/>
        </authorList>
    </citation>
    <scope>NUCLEOTIDE SEQUENCE</scope>
    <source>
        <strain evidence="2">Rsan-2018</strain>
    </source>
</reference>
<name>A0A9D4T4T9_RHISA</name>
<comment type="caution">
    <text evidence="2">The sequence shown here is derived from an EMBL/GenBank/DDBJ whole genome shotgun (WGS) entry which is preliminary data.</text>
</comment>
<dbReference type="Proteomes" id="UP000821837">
    <property type="component" value="Chromosome 11"/>
</dbReference>
<evidence type="ECO:0000256" key="1">
    <source>
        <dbReference type="SAM" id="SignalP"/>
    </source>
</evidence>
<keyword evidence="1" id="KW-0732">Signal</keyword>
<dbReference type="SUPFAM" id="SSF54403">
    <property type="entry name" value="Cystatin/monellin"/>
    <property type="match status" value="1"/>
</dbReference>
<dbReference type="InterPro" id="IPR046350">
    <property type="entry name" value="Cystatin_sf"/>
</dbReference>
<evidence type="ECO:0000313" key="3">
    <source>
        <dbReference type="Proteomes" id="UP000821837"/>
    </source>
</evidence>
<dbReference type="AlphaFoldDB" id="A0A9D4T4T9"/>
<reference evidence="2" key="2">
    <citation type="submission" date="2021-09" db="EMBL/GenBank/DDBJ databases">
        <authorList>
            <person name="Jia N."/>
            <person name="Wang J."/>
            <person name="Shi W."/>
            <person name="Du L."/>
            <person name="Sun Y."/>
            <person name="Zhan W."/>
            <person name="Jiang J."/>
            <person name="Wang Q."/>
            <person name="Zhang B."/>
            <person name="Ji P."/>
            <person name="Sakyi L.B."/>
            <person name="Cui X."/>
            <person name="Yuan T."/>
            <person name="Jiang B."/>
            <person name="Yang W."/>
            <person name="Lam T.T.-Y."/>
            <person name="Chang Q."/>
            <person name="Ding S."/>
            <person name="Wang X."/>
            <person name="Zhu J."/>
            <person name="Ruan X."/>
            <person name="Zhao L."/>
            <person name="Wei J."/>
            <person name="Que T."/>
            <person name="Du C."/>
            <person name="Cheng J."/>
            <person name="Dai P."/>
            <person name="Han X."/>
            <person name="Huang E."/>
            <person name="Gao Y."/>
            <person name="Liu J."/>
            <person name="Shao H."/>
            <person name="Ye R."/>
            <person name="Li L."/>
            <person name="Wei W."/>
            <person name="Wang X."/>
            <person name="Wang C."/>
            <person name="Huo Q."/>
            <person name="Li W."/>
            <person name="Guo W."/>
            <person name="Chen H."/>
            <person name="Chen S."/>
            <person name="Zhou L."/>
            <person name="Zhou L."/>
            <person name="Ni X."/>
            <person name="Tian J."/>
            <person name="Zhou Y."/>
            <person name="Sheng Y."/>
            <person name="Liu T."/>
            <person name="Pan Y."/>
            <person name="Xia L."/>
            <person name="Li J."/>
            <person name="Zhao F."/>
            <person name="Cao W."/>
        </authorList>
    </citation>
    <scope>NUCLEOTIDE SEQUENCE</scope>
    <source>
        <strain evidence="2">Rsan-2018</strain>
        <tissue evidence="2">Larvae</tissue>
    </source>
</reference>
<dbReference type="EMBL" id="JABSTV010001247">
    <property type="protein sequence ID" value="KAH7972991.1"/>
    <property type="molecule type" value="Genomic_DNA"/>
</dbReference>
<feature type="chain" id="PRO_5038736886" evidence="1">
    <location>
        <begin position="20"/>
        <end position="138"/>
    </location>
</feature>
<sequence>MRLALLLIASLALLGTVAGRRYWGGDDYGCGSGGCGGALVPRSEIRRYRKLAEALVLRDSGEYKVRHLRRIVRAKWLSKWKLDMRFEMYQSTCEKRPQSPSEIAKCWHNHRKPIIICNSKVMVNRFLELGKVLKMNCW</sequence>
<accession>A0A9D4T4T9</accession>
<evidence type="ECO:0000313" key="2">
    <source>
        <dbReference type="EMBL" id="KAH7972991.1"/>
    </source>
</evidence>
<gene>
    <name evidence="2" type="ORF">HPB52_020056</name>
</gene>
<proteinExistence type="predicted"/>
<organism evidence="2 3">
    <name type="scientific">Rhipicephalus sanguineus</name>
    <name type="common">Brown dog tick</name>
    <name type="synonym">Ixodes sanguineus</name>
    <dbReference type="NCBI Taxonomy" id="34632"/>
    <lineage>
        <taxon>Eukaryota</taxon>
        <taxon>Metazoa</taxon>
        <taxon>Ecdysozoa</taxon>
        <taxon>Arthropoda</taxon>
        <taxon>Chelicerata</taxon>
        <taxon>Arachnida</taxon>
        <taxon>Acari</taxon>
        <taxon>Parasitiformes</taxon>
        <taxon>Ixodida</taxon>
        <taxon>Ixodoidea</taxon>
        <taxon>Ixodidae</taxon>
        <taxon>Rhipicephalinae</taxon>
        <taxon>Rhipicephalus</taxon>
        <taxon>Rhipicephalus</taxon>
    </lineage>
</organism>